<dbReference type="GeneID" id="87806987"/>
<protein>
    <submittedName>
        <fullName evidence="7">Purtative permease</fullName>
    </submittedName>
</protein>
<evidence type="ECO:0000256" key="5">
    <source>
        <dbReference type="ARBA" id="ARBA00023136"/>
    </source>
</evidence>
<dbReference type="PANTHER" id="PTHR30618">
    <property type="entry name" value="NCS1 FAMILY PURINE/PYRIMIDINE TRANSPORTER"/>
    <property type="match status" value="1"/>
</dbReference>
<dbReference type="RefSeq" id="XP_062626268.1">
    <property type="nucleotide sequence ID" value="XM_062770284.1"/>
</dbReference>
<keyword evidence="4 6" id="KW-1133">Transmembrane helix</keyword>
<evidence type="ECO:0000256" key="1">
    <source>
        <dbReference type="ARBA" id="ARBA00004141"/>
    </source>
</evidence>
<dbReference type="Proteomes" id="UP000827549">
    <property type="component" value="Chromosome 3"/>
</dbReference>
<dbReference type="AlphaFoldDB" id="A0AAF0Y9I9"/>
<dbReference type="Gene3D" id="1.10.4160.10">
    <property type="entry name" value="Hydantoin permease"/>
    <property type="match status" value="1"/>
</dbReference>
<feature type="transmembrane region" description="Helical" evidence="6">
    <location>
        <begin position="367"/>
        <end position="386"/>
    </location>
</feature>
<feature type="transmembrane region" description="Helical" evidence="6">
    <location>
        <begin position="392"/>
        <end position="412"/>
    </location>
</feature>
<feature type="transmembrane region" description="Helical" evidence="6">
    <location>
        <begin position="474"/>
        <end position="494"/>
    </location>
</feature>
<feature type="transmembrane region" description="Helical" evidence="6">
    <location>
        <begin position="125"/>
        <end position="151"/>
    </location>
</feature>
<feature type="transmembrane region" description="Helical" evidence="6">
    <location>
        <begin position="279"/>
        <end position="304"/>
    </location>
</feature>
<dbReference type="InterPro" id="IPR001248">
    <property type="entry name" value="Pur-cyt_permease"/>
</dbReference>
<accession>A0AAF0Y9I9</accession>
<organism evidence="7 8">
    <name type="scientific">Vanrija pseudolonga</name>
    <dbReference type="NCBI Taxonomy" id="143232"/>
    <lineage>
        <taxon>Eukaryota</taxon>
        <taxon>Fungi</taxon>
        <taxon>Dikarya</taxon>
        <taxon>Basidiomycota</taxon>
        <taxon>Agaricomycotina</taxon>
        <taxon>Tremellomycetes</taxon>
        <taxon>Trichosporonales</taxon>
        <taxon>Trichosporonaceae</taxon>
        <taxon>Vanrija</taxon>
    </lineage>
</organism>
<evidence type="ECO:0000256" key="6">
    <source>
        <dbReference type="SAM" id="Phobius"/>
    </source>
</evidence>
<keyword evidence="3 6" id="KW-0812">Transmembrane</keyword>
<evidence type="ECO:0000256" key="4">
    <source>
        <dbReference type="ARBA" id="ARBA00022989"/>
    </source>
</evidence>
<sequence length="535" mass="58846">MPLAFWKRDWALPKEESCIAPENVWSNKDMDPSPPEHRTWTTWTFFSYWVCDLFQPGGWATTAAFVAMGLTWWESCLAVLTGSVLAALVISANGVVGGTVHTPFAVTCRTTYGYWGSKFVVFSRCAIACFWLSVNTFAAGQFCSYAIQAIWPSYARLPNHVPASQGATTKDFVSFLILWIIQFPFILIHPSKLKWVFNIKAVIVPIVALGTMIWAVKRAGPLAGPALRTPANRVPAGSKRFIAFMYSVTSVQGTWATMSVNVGDFSRYTRTPAASYAQLWAFPVVNTMVSIVAAITAACLLPVYGDVLYQPYLIVAKWDGSAGGRAAMFLGSLAWALANVTTNITANSISAANDMVSLAPKYINIQRGQLIAVTIGVWGFAPWKVLESAQNFLTFMASYSIVLAPIAALMAIDFFVVKHRRYNIYEFYKPHGIYRYAGGWNWRAYVALLCGIAPNMPGMVAAINTKINIGNIKYVYMVSNIAADVIAIAIYLLLNKFFPAPESLVDVAVHDVKEYGTGSQGSVDRIDVVGDEEKY</sequence>
<gene>
    <name evidence="7" type="primary">SPBC1683.05_0</name>
    <name evidence="7" type="ORF">LOC62_03G003746</name>
</gene>
<reference evidence="7" key="1">
    <citation type="submission" date="2023-10" db="EMBL/GenBank/DDBJ databases">
        <authorList>
            <person name="Noh H."/>
        </authorList>
    </citation>
    <scope>NUCLEOTIDE SEQUENCE</scope>
    <source>
        <strain evidence="7">DUCC4014</strain>
    </source>
</reference>
<dbReference type="GO" id="GO:0015205">
    <property type="term" value="F:nucleobase transmembrane transporter activity"/>
    <property type="evidence" value="ECO:0007669"/>
    <property type="project" value="TreeGrafter"/>
</dbReference>
<dbReference type="Pfam" id="PF02133">
    <property type="entry name" value="Transp_cyt_pur"/>
    <property type="match status" value="1"/>
</dbReference>
<feature type="transmembrane region" description="Helical" evidence="6">
    <location>
        <begin position="171"/>
        <end position="188"/>
    </location>
</feature>
<dbReference type="InterPro" id="IPR045225">
    <property type="entry name" value="Uracil/uridine/allantoin_perm"/>
</dbReference>
<dbReference type="GO" id="GO:0005886">
    <property type="term" value="C:plasma membrane"/>
    <property type="evidence" value="ECO:0007669"/>
    <property type="project" value="TreeGrafter"/>
</dbReference>
<feature type="transmembrane region" description="Helical" evidence="6">
    <location>
        <begin position="241"/>
        <end position="258"/>
    </location>
</feature>
<dbReference type="PANTHER" id="PTHR30618:SF0">
    <property type="entry name" value="PURINE-URACIL PERMEASE NCS1"/>
    <property type="match status" value="1"/>
</dbReference>
<proteinExistence type="inferred from homology"/>
<comment type="similarity">
    <text evidence="2">Belongs to the purine-cytosine permease (2.A.39) family.</text>
</comment>
<evidence type="ECO:0000313" key="7">
    <source>
        <dbReference type="EMBL" id="WOO80236.1"/>
    </source>
</evidence>
<evidence type="ECO:0000256" key="2">
    <source>
        <dbReference type="ARBA" id="ARBA00008974"/>
    </source>
</evidence>
<evidence type="ECO:0000313" key="8">
    <source>
        <dbReference type="Proteomes" id="UP000827549"/>
    </source>
</evidence>
<dbReference type="EMBL" id="CP086716">
    <property type="protein sequence ID" value="WOO80236.1"/>
    <property type="molecule type" value="Genomic_DNA"/>
</dbReference>
<name>A0AAF0Y9I9_9TREE</name>
<keyword evidence="5 6" id="KW-0472">Membrane</keyword>
<evidence type="ECO:0000256" key="3">
    <source>
        <dbReference type="ARBA" id="ARBA00022692"/>
    </source>
</evidence>
<feature type="transmembrane region" description="Helical" evidence="6">
    <location>
        <begin position="195"/>
        <end position="216"/>
    </location>
</feature>
<keyword evidence="8" id="KW-1185">Reference proteome</keyword>
<feature type="transmembrane region" description="Helical" evidence="6">
    <location>
        <begin position="324"/>
        <end position="346"/>
    </location>
</feature>
<comment type="subcellular location">
    <subcellularLocation>
        <location evidence="1">Membrane</location>
        <topology evidence="1">Multi-pass membrane protein</topology>
    </subcellularLocation>
</comment>